<feature type="region of interest" description="Disordered" evidence="1">
    <location>
        <begin position="1"/>
        <end position="30"/>
    </location>
</feature>
<dbReference type="Proteomes" id="UP001221898">
    <property type="component" value="Unassembled WGS sequence"/>
</dbReference>
<evidence type="ECO:0000313" key="2">
    <source>
        <dbReference type="EMBL" id="KAJ8397114.1"/>
    </source>
</evidence>
<comment type="caution">
    <text evidence="2">The sequence shown here is derived from an EMBL/GenBank/DDBJ whole genome shotgun (WGS) entry which is preliminary data.</text>
</comment>
<keyword evidence="3" id="KW-1185">Reference proteome</keyword>
<organism evidence="2 3">
    <name type="scientific">Aldrovandia affinis</name>
    <dbReference type="NCBI Taxonomy" id="143900"/>
    <lineage>
        <taxon>Eukaryota</taxon>
        <taxon>Metazoa</taxon>
        <taxon>Chordata</taxon>
        <taxon>Craniata</taxon>
        <taxon>Vertebrata</taxon>
        <taxon>Euteleostomi</taxon>
        <taxon>Actinopterygii</taxon>
        <taxon>Neopterygii</taxon>
        <taxon>Teleostei</taxon>
        <taxon>Notacanthiformes</taxon>
        <taxon>Halosauridae</taxon>
        <taxon>Aldrovandia</taxon>
    </lineage>
</organism>
<protein>
    <submittedName>
        <fullName evidence="2">Uncharacterized protein</fullName>
    </submittedName>
</protein>
<gene>
    <name evidence="2" type="ORF">AAFF_G00009680</name>
</gene>
<dbReference type="EMBL" id="JAINUG010000100">
    <property type="protein sequence ID" value="KAJ8397114.1"/>
    <property type="molecule type" value="Genomic_DNA"/>
</dbReference>
<dbReference type="AlphaFoldDB" id="A0AAD7S701"/>
<evidence type="ECO:0000313" key="3">
    <source>
        <dbReference type="Proteomes" id="UP001221898"/>
    </source>
</evidence>
<feature type="region of interest" description="Disordered" evidence="1">
    <location>
        <begin position="91"/>
        <end position="120"/>
    </location>
</feature>
<reference evidence="2" key="1">
    <citation type="journal article" date="2023" name="Science">
        <title>Genome structures resolve the early diversification of teleost fishes.</title>
        <authorList>
            <person name="Parey E."/>
            <person name="Louis A."/>
            <person name="Montfort J."/>
            <person name="Bouchez O."/>
            <person name="Roques C."/>
            <person name="Iampietro C."/>
            <person name="Lluch J."/>
            <person name="Castinel A."/>
            <person name="Donnadieu C."/>
            <person name="Desvignes T."/>
            <person name="Floi Bucao C."/>
            <person name="Jouanno E."/>
            <person name="Wen M."/>
            <person name="Mejri S."/>
            <person name="Dirks R."/>
            <person name="Jansen H."/>
            <person name="Henkel C."/>
            <person name="Chen W.J."/>
            <person name="Zahm M."/>
            <person name="Cabau C."/>
            <person name="Klopp C."/>
            <person name="Thompson A.W."/>
            <person name="Robinson-Rechavi M."/>
            <person name="Braasch I."/>
            <person name="Lecointre G."/>
            <person name="Bobe J."/>
            <person name="Postlethwait J.H."/>
            <person name="Berthelot C."/>
            <person name="Roest Crollius H."/>
            <person name="Guiguen Y."/>
        </authorList>
    </citation>
    <scope>NUCLEOTIDE SEQUENCE</scope>
    <source>
        <strain evidence="2">NC1722</strain>
    </source>
</reference>
<accession>A0AAD7S701</accession>
<sequence>MAKPKTRSKAKDFDTDKDFPPSKYLQPPTKLPTLQSVIGMIRYHLEPGNGKVTTDMAVREVAKQIYALPQRERDQQFQYKTLDNITDILIETGEIPSSSSSDEEQEGRPQKRQKTSETDT</sequence>
<feature type="compositionally biased region" description="Basic and acidic residues" evidence="1">
    <location>
        <begin position="106"/>
        <end position="120"/>
    </location>
</feature>
<feature type="compositionally biased region" description="Basic and acidic residues" evidence="1">
    <location>
        <begin position="9"/>
        <end position="20"/>
    </location>
</feature>
<proteinExistence type="predicted"/>
<name>A0AAD7S701_9TELE</name>
<evidence type="ECO:0000256" key="1">
    <source>
        <dbReference type="SAM" id="MobiDB-lite"/>
    </source>
</evidence>